<feature type="domain" description="Zn(2)-C6 fungal-type" evidence="3">
    <location>
        <begin position="112"/>
        <end position="140"/>
    </location>
</feature>
<dbReference type="Pfam" id="PF00172">
    <property type="entry name" value="Zn_clus"/>
    <property type="match status" value="1"/>
</dbReference>
<gene>
    <name evidence="4" type="ORF">HYFRA_00000437</name>
</gene>
<dbReference type="SUPFAM" id="SSF57701">
    <property type="entry name" value="Zn2/Cys6 DNA-binding domain"/>
    <property type="match status" value="1"/>
</dbReference>
<organism evidence="4 5">
    <name type="scientific">Hymenoscyphus fraxineus</name>
    <dbReference type="NCBI Taxonomy" id="746836"/>
    <lineage>
        <taxon>Eukaryota</taxon>
        <taxon>Fungi</taxon>
        <taxon>Dikarya</taxon>
        <taxon>Ascomycota</taxon>
        <taxon>Pezizomycotina</taxon>
        <taxon>Leotiomycetes</taxon>
        <taxon>Helotiales</taxon>
        <taxon>Helotiaceae</taxon>
        <taxon>Hymenoscyphus</taxon>
    </lineage>
</organism>
<comment type="caution">
    <text evidence="4">The sequence shown here is derived from an EMBL/GenBank/DDBJ whole genome shotgun (WGS) entry which is preliminary data.</text>
</comment>
<feature type="region of interest" description="Disordered" evidence="2">
    <location>
        <begin position="64"/>
        <end position="108"/>
    </location>
</feature>
<evidence type="ECO:0000259" key="3">
    <source>
        <dbReference type="PROSITE" id="PS50048"/>
    </source>
</evidence>
<protein>
    <recommendedName>
        <fullName evidence="3">Zn(2)-C6 fungal-type domain-containing protein</fullName>
    </recommendedName>
</protein>
<evidence type="ECO:0000313" key="5">
    <source>
        <dbReference type="Proteomes" id="UP000696280"/>
    </source>
</evidence>
<sequence length="526" mass="57172">LESTPHAIEDNLGVYEEQFLILATQLSFEALKLFKMVQVHRSYYDDEEPGLRRYNRHTGHGYAIGHERELPHGPYEGHAGRDHLSAAHHDSRGGSRAPEPDNTRPRSRIPVACGRCRKRKIRCSGDTGSGQPCTNCKNAGNEHSLHPLTFMVLQVSSQGMQMKNESVDFSAFDTHSHSRLQPRIASSYGSHAAAYISPSAQVPEGYYAGRASVSGYQYPASRYYGLATFNDYSEDNGIDYGAHNASNPYQLMGSDHHLLSTSLPTGSGRGWPTQATQPTQVIKPDPSLYLEHSSYTTNGHIPSQGAYQLRPQMASDVKDTPLAASSIHSMSVPDRVLPVPAPTTTSSAASVNRPPAVASQTNSSSYARANSTATSSIPPSQNSWHQYDGLMAAQVLSTVKNLPQNDSNYIYTSSPESLNSSQATFHSSQSLSNSSQNELYTTNSADMFHGNESTEPSYGPSSSSSQRHNANSSEGSMSNINSNLVNGQPYVPHYSQAPYPIPPTQFTQNESRMRTKLPSAPVGISA</sequence>
<dbReference type="OrthoDB" id="5394557at2759"/>
<dbReference type="CDD" id="cd00067">
    <property type="entry name" value="GAL4"/>
    <property type="match status" value="1"/>
</dbReference>
<evidence type="ECO:0000256" key="1">
    <source>
        <dbReference type="ARBA" id="ARBA00023242"/>
    </source>
</evidence>
<proteinExistence type="predicted"/>
<accession>A0A9N9L6W6</accession>
<dbReference type="EMBL" id="CAJVRL010000081">
    <property type="protein sequence ID" value="CAG8958092.1"/>
    <property type="molecule type" value="Genomic_DNA"/>
</dbReference>
<feature type="region of interest" description="Disordered" evidence="2">
    <location>
        <begin position="413"/>
        <end position="526"/>
    </location>
</feature>
<feature type="compositionally biased region" description="Polar residues" evidence="2">
    <location>
        <begin position="358"/>
        <end position="381"/>
    </location>
</feature>
<evidence type="ECO:0000256" key="2">
    <source>
        <dbReference type="SAM" id="MobiDB-lite"/>
    </source>
</evidence>
<feature type="compositionally biased region" description="Low complexity" evidence="2">
    <location>
        <begin position="453"/>
        <end position="465"/>
    </location>
</feature>
<dbReference type="PROSITE" id="PS50048">
    <property type="entry name" value="ZN2_CY6_FUNGAL_2"/>
    <property type="match status" value="1"/>
</dbReference>
<evidence type="ECO:0000313" key="4">
    <source>
        <dbReference type="EMBL" id="CAG8958092.1"/>
    </source>
</evidence>
<name>A0A9N9L6W6_9HELO</name>
<feature type="compositionally biased region" description="Polar residues" evidence="2">
    <location>
        <begin position="466"/>
        <end position="486"/>
    </location>
</feature>
<keyword evidence="1" id="KW-0539">Nucleus</keyword>
<feature type="compositionally biased region" description="Low complexity" evidence="2">
    <location>
        <begin position="427"/>
        <end position="437"/>
    </location>
</feature>
<dbReference type="Proteomes" id="UP000696280">
    <property type="component" value="Unassembled WGS sequence"/>
</dbReference>
<dbReference type="Gene3D" id="4.10.240.10">
    <property type="entry name" value="Zn(2)-C6 fungal-type DNA-binding domain"/>
    <property type="match status" value="1"/>
</dbReference>
<keyword evidence="5" id="KW-1185">Reference proteome</keyword>
<feature type="region of interest" description="Disordered" evidence="2">
    <location>
        <begin position="334"/>
        <end position="381"/>
    </location>
</feature>
<reference evidence="4" key="1">
    <citation type="submission" date="2021-07" db="EMBL/GenBank/DDBJ databases">
        <authorList>
            <person name="Durling M."/>
        </authorList>
    </citation>
    <scope>NUCLEOTIDE SEQUENCE</scope>
</reference>
<feature type="compositionally biased region" description="Basic and acidic residues" evidence="2">
    <location>
        <begin position="78"/>
        <end position="104"/>
    </location>
</feature>
<feature type="compositionally biased region" description="Polar residues" evidence="2">
    <location>
        <begin position="413"/>
        <end position="426"/>
    </location>
</feature>
<dbReference type="GO" id="GO:0000981">
    <property type="term" value="F:DNA-binding transcription factor activity, RNA polymerase II-specific"/>
    <property type="evidence" value="ECO:0007669"/>
    <property type="project" value="InterPro"/>
</dbReference>
<dbReference type="AlphaFoldDB" id="A0A9N9L6W6"/>
<feature type="non-terminal residue" evidence="4">
    <location>
        <position position="1"/>
    </location>
</feature>
<dbReference type="InterPro" id="IPR001138">
    <property type="entry name" value="Zn2Cys6_DnaBD"/>
</dbReference>
<dbReference type="InterPro" id="IPR036864">
    <property type="entry name" value="Zn2-C6_fun-type_DNA-bd_sf"/>
</dbReference>
<dbReference type="GO" id="GO:0008270">
    <property type="term" value="F:zinc ion binding"/>
    <property type="evidence" value="ECO:0007669"/>
    <property type="project" value="InterPro"/>
</dbReference>